<reference evidence="3" key="1">
    <citation type="submission" date="2018-09" db="EMBL/GenBank/DDBJ databases">
        <title>Chryseolinea sp. KIS68-18 isolated from soil.</title>
        <authorList>
            <person name="Weon H.-Y."/>
            <person name="Kwon S.-W."/>
            <person name="Lee S.A."/>
        </authorList>
    </citation>
    <scope>NUCLEOTIDE SEQUENCE [LARGE SCALE GENOMIC DNA]</scope>
    <source>
        <strain evidence="3">KIS68-18</strain>
    </source>
</reference>
<sequence>MKNPALLLFLLFAINSHIVYSQDKPDYFLGKWDVLVQGLPQGDAKFTITFEEADGKWSGKMTDKEAKETPFTSVELGENSIRANFTAQGFDVFIKLAKAENDTLTGTMMDMFNASGTRIK</sequence>
<keyword evidence="1" id="KW-0732">Signal</keyword>
<proteinExistence type="predicted"/>
<evidence type="ECO:0008006" key="4">
    <source>
        <dbReference type="Google" id="ProtNLM"/>
    </source>
</evidence>
<accession>A0A385SWQ8</accession>
<dbReference type="OrthoDB" id="1100674at2"/>
<evidence type="ECO:0000256" key="1">
    <source>
        <dbReference type="SAM" id="SignalP"/>
    </source>
</evidence>
<feature type="signal peptide" evidence="1">
    <location>
        <begin position="1"/>
        <end position="21"/>
    </location>
</feature>
<dbReference type="RefSeq" id="WP_119758257.1">
    <property type="nucleotide sequence ID" value="NZ_CP032382.1"/>
</dbReference>
<protein>
    <recommendedName>
        <fullName evidence="4">Extracellular endo-alpha-(1-&gt;5)-L-arabinanase C-terminal domain-containing protein</fullName>
    </recommendedName>
</protein>
<dbReference type="KEGG" id="chk:D4L85_32445"/>
<evidence type="ECO:0000313" key="3">
    <source>
        <dbReference type="Proteomes" id="UP000266183"/>
    </source>
</evidence>
<organism evidence="2 3">
    <name type="scientific">Chryseolinea soli</name>
    <dbReference type="NCBI Taxonomy" id="2321403"/>
    <lineage>
        <taxon>Bacteria</taxon>
        <taxon>Pseudomonadati</taxon>
        <taxon>Bacteroidota</taxon>
        <taxon>Cytophagia</taxon>
        <taxon>Cytophagales</taxon>
        <taxon>Fulvivirgaceae</taxon>
        <taxon>Chryseolinea</taxon>
    </lineage>
</organism>
<name>A0A385SWQ8_9BACT</name>
<dbReference type="Proteomes" id="UP000266183">
    <property type="component" value="Chromosome"/>
</dbReference>
<keyword evidence="3" id="KW-1185">Reference proteome</keyword>
<feature type="chain" id="PRO_5017234041" description="Extracellular endo-alpha-(1-&gt;5)-L-arabinanase C-terminal domain-containing protein" evidence="1">
    <location>
        <begin position="22"/>
        <end position="120"/>
    </location>
</feature>
<dbReference type="AlphaFoldDB" id="A0A385SWQ8"/>
<dbReference type="EMBL" id="CP032382">
    <property type="protein sequence ID" value="AYB35006.1"/>
    <property type="molecule type" value="Genomic_DNA"/>
</dbReference>
<gene>
    <name evidence="2" type="ORF">D4L85_32445</name>
</gene>
<evidence type="ECO:0000313" key="2">
    <source>
        <dbReference type="EMBL" id="AYB35006.1"/>
    </source>
</evidence>